<evidence type="ECO:0000259" key="2">
    <source>
        <dbReference type="Pfam" id="PF17648"/>
    </source>
</evidence>
<organism evidence="3 4">
    <name type="scientific">Lecanosticta acicola</name>
    <dbReference type="NCBI Taxonomy" id="111012"/>
    <lineage>
        <taxon>Eukaryota</taxon>
        <taxon>Fungi</taxon>
        <taxon>Dikarya</taxon>
        <taxon>Ascomycota</taxon>
        <taxon>Pezizomycotina</taxon>
        <taxon>Dothideomycetes</taxon>
        <taxon>Dothideomycetidae</taxon>
        <taxon>Mycosphaerellales</taxon>
        <taxon>Mycosphaerellaceae</taxon>
        <taxon>Lecanosticta</taxon>
    </lineage>
</organism>
<dbReference type="Proteomes" id="UP001296104">
    <property type="component" value="Unassembled WGS sequence"/>
</dbReference>
<protein>
    <recommendedName>
        <fullName evidence="2">Luciferase domain-containing protein</fullName>
    </recommendedName>
</protein>
<gene>
    <name evidence="3" type="ORF">LECACI_7A002338</name>
</gene>
<evidence type="ECO:0000313" key="3">
    <source>
        <dbReference type="EMBL" id="CAK3893045.1"/>
    </source>
</evidence>
<proteinExistence type="predicted"/>
<feature type="transmembrane region" description="Helical" evidence="1">
    <location>
        <begin position="16"/>
        <end position="37"/>
    </location>
</feature>
<dbReference type="PANTHER" id="PTHR38695:SF1">
    <property type="entry name" value="AMINO ACID PERMEASE_ SLC12A DOMAIN-CONTAINING PROTEIN"/>
    <property type="match status" value="1"/>
</dbReference>
<keyword evidence="1" id="KW-0472">Membrane</keyword>
<comment type="caution">
    <text evidence="3">The sequence shown here is derived from an EMBL/GenBank/DDBJ whole genome shotgun (WGS) entry which is preliminary data.</text>
</comment>
<feature type="domain" description="Luciferase" evidence="2">
    <location>
        <begin position="165"/>
        <end position="236"/>
    </location>
</feature>
<evidence type="ECO:0000256" key="1">
    <source>
        <dbReference type="SAM" id="Phobius"/>
    </source>
</evidence>
<reference evidence="3" key="1">
    <citation type="submission" date="2023-11" db="EMBL/GenBank/DDBJ databases">
        <authorList>
            <person name="Alioto T."/>
            <person name="Alioto T."/>
            <person name="Gomez Garrido J."/>
        </authorList>
    </citation>
    <scope>NUCLEOTIDE SEQUENCE</scope>
</reference>
<dbReference type="EMBL" id="CAVMBE010000010">
    <property type="protein sequence ID" value="CAK3893045.1"/>
    <property type="molecule type" value="Genomic_DNA"/>
</dbReference>
<accession>A0AAI8YUM4</accession>
<keyword evidence="1" id="KW-1133">Transmembrane helix</keyword>
<dbReference type="InterPro" id="IPR040841">
    <property type="entry name" value="Luciferase_dom"/>
</dbReference>
<keyword evidence="4" id="KW-1185">Reference proteome</keyword>
<dbReference type="AlphaFoldDB" id="A0AAI8YUM4"/>
<name>A0AAI8YUM4_9PEZI</name>
<dbReference type="Pfam" id="PF17648">
    <property type="entry name" value="Luciferase"/>
    <property type="match status" value="1"/>
</dbReference>
<keyword evidence="1" id="KW-0812">Transmembrane</keyword>
<dbReference type="PANTHER" id="PTHR38695">
    <property type="entry name" value="AMINO ACID PERMEASE_ SLC12A DOMAIN-CONTAINING PROTEIN"/>
    <property type="match status" value="1"/>
</dbReference>
<sequence>MNVLATGIISQAATSLFARMFACLLITAAVLPVAFSIRKDYQDFLSLGPGGTPQTFRGYLRIKFLGLFALKDPYAAAISTPAELKCARGCLKELPKRQWPRPRTRGIAPHRQVEQRASKQVFYNLAERIKSLAPGKEYDLVIGTSCFEKHGTGLFSTCPANQTCRGEVIHVHPSDGSMHMTLHPADANMVLECGWGERHPLAGVFYDQFLPRGFIMLYAPQNDEEVEVVLRVIRAACWFVCDDNQKGRWSLAGDGALIEETAECGAGADGRGNVHQVEDPSRALEKIITKSREAIPLAV</sequence>
<dbReference type="InterPro" id="IPR048273">
    <property type="entry name" value="Luciferase"/>
</dbReference>
<evidence type="ECO:0000313" key="4">
    <source>
        <dbReference type="Proteomes" id="UP001296104"/>
    </source>
</evidence>